<keyword evidence="5" id="KW-1133">Transmembrane helix</keyword>
<feature type="region of interest" description="Disordered" evidence="9">
    <location>
        <begin position="1517"/>
        <end position="1660"/>
    </location>
</feature>
<evidence type="ECO:0000256" key="7">
    <source>
        <dbReference type="PROSITE-ProRule" id="PRU00235"/>
    </source>
</evidence>
<dbReference type="InterPro" id="IPR009091">
    <property type="entry name" value="RCC1/BLIP-II"/>
</dbReference>
<evidence type="ECO:0000256" key="8">
    <source>
        <dbReference type="PROSITE-ProRule" id="PRU00282"/>
    </source>
</evidence>
<comment type="caution">
    <text evidence="11">The sequence shown here is derived from an EMBL/GenBank/DDBJ whole genome shotgun (WGS) entry which is preliminary data.</text>
</comment>
<feature type="region of interest" description="Disordered" evidence="9">
    <location>
        <begin position="410"/>
        <end position="435"/>
    </location>
</feature>
<dbReference type="InterPro" id="IPR011333">
    <property type="entry name" value="SKP1/BTB/POZ_sf"/>
</dbReference>
<organism evidence="11 12">
    <name type="scientific">Xylaria flabelliformis</name>
    <dbReference type="NCBI Taxonomy" id="2512241"/>
    <lineage>
        <taxon>Eukaryota</taxon>
        <taxon>Fungi</taxon>
        <taxon>Dikarya</taxon>
        <taxon>Ascomycota</taxon>
        <taxon>Pezizomycotina</taxon>
        <taxon>Sordariomycetes</taxon>
        <taxon>Xylariomycetidae</taxon>
        <taxon>Xylariales</taxon>
        <taxon>Xylariaceae</taxon>
        <taxon>Xylaria</taxon>
    </lineage>
</organism>
<dbReference type="SUPFAM" id="SSF54695">
    <property type="entry name" value="POZ domain"/>
    <property type="match status" value="1"/>
</dbReference>
<evidence type="ECO:0000256" key="1">
    <source>
        <dbReference type="ARBA" id="ARBA00004141"/>
    </source>
</evidence>
<dbReference type="InterPro" id="IPR051625">
    <property type="entry name" value="Signaling_Regulatory_Domain"/>
</dbReference>
<dbReference type="SUPFAM" id="SSF50985">
    <property type="entry name" value="RCC1/BLIP-II"/>
    <property type="match status" value="1"/>
</dbReference>
<dbReference type="Gene3D" id="1.25.40.20">
    <property type="entry name" value="Ankyrin repeat-containing domain"/>
    <property type="match status" value="1"/>
</dbReference>
<dbReference type="Pfam" id="PF13540">
    <property type="entry name" value="RCC1_2"/>
    <property type="match status" value="1"/>
</dbReference>
<dbReference type="PROSITE" id="PS50097">
    <property type="entry name" value="BTB"/>
    <property type="match status" value="1"/>
</dbReference>
<dbReference type="CDD" id="cd18186">
    <property type="entry name" value="BTB_POZ_ZBTB_KLHL-like"/>
    <property type="match status" value="1"/>
</dbReference>
<dbReference type="CDD" id="cd18500">
    <property type="entry name" value="BACK_IBtk"/>
    <property type="match status" value="1"/>
</dbReference>
<feature type="repeat" description="Solcar" evidence="8">
    <location>
        <begin position="32"/>
        <end position="116"/>
    </location>
</feature>
<feature type="repeat" description="Solcar" evidence="8">
    <location>
        <begin position="126"/>
        <end position="212"/>
    </location>
</feature>
<accession>A0A553I5M0</accession>
<comment type="subcellular location">
    <subcellularLocation>
        <location evidence="1">Membrane</location>
        <topology evidence="1">Multi-pass membrane protein</topology>
    </subcellularLocation>
</comment>
<feature type="compositionally biased region" description="Acidic residues" evidence="9">
    <location>
        <begin position="1569"/>
        <end position="1578"/>
    </location>
</feature>
<keyword evidence="2 8" id="KW-0812">Transmembrane</keyword>
<feature type="repeat" description="RCC1" evidence="7">
    <location>
        <begin position="701"/>
        <end position="753"/>
    </location>
</feature>
<keyword evidence="3" id="KW-0677">Repeat</keyword>
<evidence type="ECO:0000256" key="4">
    <source>
        <dbReference type="ARBA" id="ARBA00022792"/>
    </source>
</evidence>
<dbReference type="Pfam" id="PF00651">
    <property type="entry name" value="BTB"/>
    <property type="match status" value="1"/>
</dbReference>
<evidence type="ECO:0000256" key="3">
    <source>
        <dbReference type="ARBA" id="ARBA00022737"/>
    </source>
</evidence>
<evidence type="ECO:0000259" key="10">
    <source>
        <dbReference type="PROSITE" id="PS50097"/>
    </source>
</evidence>
<keyword evidence="4" id="KW-0999">Mitochondrion inner membrane</keyword>
<feature type="domain" description="BTB" evidence="10">
    <location>
        <begin position="1286"/>
        <end position="1359"/>
    </location>
</feature>
<keyword evidence="6 8" id="KW-0472">Membrane</keyword>
<dbReference type="OrthoDB" id="1893551at2759"/>
<evidence type="ECO:0000256" key="2">
    <source>
        <dbReference type="ARBA" id="ARBA00022692"/>
    </source>
</evidence>
<dbReference type="PANTHER" id="PTHR22872:SF2">
    <property type="entry name" value="INHIBITOR OF BRUTON TYROSINE KINASE"/>
    <property type="match status" value="1"/>
</dbReference>
<dbReference type="InterPro" id="IPR023395">
    <property type="entry name" value="MCP_dom_sf"/>
</dbReference>
<feature type="region of interest" description="Disordered" evidence="9">
    <location>
        <begin position="1675"/>
        <end position="1954"/>
    </location>
</feature>
<dbReference type="Pfam" id="PF00153">
    <property type="entry name" value="Mito_carr"/>
    <property type="match status" value="3"/>
</dbReference>
<evidence type="ECO:0000256" key="5">
    <source>
        <dbReference type="ARBA" id="ARBA00022989"/>
    </source>
</evidence>
<feature type="compositionally biased region" description="Basic and acidic residues" evidence="9">
    <location>
        <begin position="1737"/>
        <end position="1760"/>
    </location>
</feature>
<feature type="compositionally biased region" description="Basic and acidic residues" evidence="9">
    <location>
        <begin position="1880"/>
        <end position="1907"/>
    </location>
</feature>
<evidence type="ECO:0000313" key="12">
    <source>
        <dbReference type="Proteomes" id="UP000319160"/>
    </source>
</evidence>
<sequence length="1954" mass="215473">MSSEKPLGFQWQFAAGAIADFGDVRALAHFSDRPIPRDSNPSLPSRYPLDVVKSRLQLQSGKGAGADGYTGMVDCFQKIVRNEGFSRLYRGITAPILMEAPKRATKFAANDEWGKIYRKAFGAEKMTQPLSILTGATAGATESFVVVPFELVKLRLQSKESAGQYKGALDVVSKVIKNEGLLAMYNGLESTMWRHILWNAGYFGCIFQVRELLPKAETKSAQVSNDIIAGTIGGTVGTILNTPMDVVKSRIQNTPKIAGHIPKYNWAWPACGTVMKEEGFGALYKGFLPKVLRLGPGGGILLEHDLLAPMDGPTIAGPLHMCTLVYDLQLHEQQLSIQLVRCLGSDSLELIDSVEQLLWDGAAVLEASARCYLERPRHLHLRASMTSLWKCFWENDVDNFCRLLAAAGPSQTPARSPGPGVGSLGALGTSPRSVTKSRKVSGFGAGFSATRGSAGSLGKAEINARDYCGLTLLLRAASSTSPDAVAFVQALLDHPAIDIYVQDPESGWNALHRALYNGNISVARLLLAKERRDLKESFGSSTTKVGQLIKTKDHEGNSPFDLYNATIALRSLKTAEERSGPEDESETDEVIGGFESQYLIKSASLGEEVFTFGSNNNLSLGVGHEDDRQYPERIYFERPDHLIHHFHDQQLSEQRHNPTNDDSSSRNLADVPALVRNRPLVIQDIVLSKFHSAVLTTDPFSNLYVSGLGRGGRLGLGDETTKLNFTPVQGGLYDKKVTAVALGQNHTLAVTIEGELWSWGSNYYSQLGYTLPPPIKPDEEPISVTPRQVFGPLKKEMILGAAASSIHSVVHTGSSLFCWGKNVGQLGLMDADSRSLEVQTIPRKVAATLISSHSSVVSAISAIDRATCCLFGDRSLVIFTSYGYKTINLQSTVLSTNPSLQQSMSFSSASSYDSKRREIHQIASGDDTIAAVTGSGDLFTMRLSHNSDSDQLNMSTTNPSKIKDAITTPQCVWNSRKDGVKSVGMGENGSVIISTESGAVWRRIRRAKAQDTKSLGSSEYKRKDFKFQRVPYITDVTAVRSSTFGAYAAIRKDCDVTRDQLEIARPTLWEDISPLLPLGGFKARNSSARENKDTWKFQNPEKLKGLVDDLSYEVLTSTDLEADLATHFTEWAFANQALGVAIRSASNSKLSFPVHSWIISARSATLRSGLQQFRETGHYEIPGLLTIIEEQGETIIEFIWQFDMISLLNIIVYMYRDSVIPAWNFTRQASPLAHRYRQIRTDVMKLATRLGMPKLEAAARMQIAVSRSMNVDFRDAISDPTFFDDGDALLELDGDEIAVHSTMLCQRCPWFQGLFNGRSRGKWLESRRAAQDKSDLVNIDLRHMNPESFHYVIQFLYADVGEELFDSVVADSIDVFSELVMDVMSIANELMLDRLSQICQKIIGRFVTTRNISTLLNLISPCSVTEFKEKGLEYICLQVEAMLENHLLNELDEDLMIELDDVVRANQLAWCPFARSGRAELLLHEQNPELAHDMYEERQLRVKDMAFKITLKDDEKKPSSYKTRFGSFDDISSVSPTADRAARQKSKMARNQPFSPDLRPKTSLADLMFDMDGDEELGGDGPSSPSPKPVAARNRNEMDRLPSLLEPQPSPQEAASFKTPENIPSSPTQVVRPAPLAPRLSDDTVHDRLKQSASPWGCSVLPTSRLDLREVLAESKPVHSALSAGLAAQSREAGSKLTPQKLSQKERKKQLQQQADQASRQEAETKKQLQAPWSQVGDKKDAPWKKTRAEPRTSMKDLLHPDSVSTTRPPLPNLPMAAEPSSSKSIPRRAASPDTRFPGQKPSTAPQSSPASTRPPSQPVTPHSKSYIKRTPKPEQEIGLALADIIGQQQREQQTRREAVAKRSLQEIQQEQEFQEWWDQESRRTQEEEARRLAREENKGKRKEGGGRRGRGNNKPKPASRNGGGGGGAGDSSGTTAISEPSSKGKARGSKGKI</sequence>
<reference evidence="12" key="1">
    <citation type="submission" date="2019-06" db="EMBL/GenBank/DDBJ databases">
        <title>Draft genome sequence of the griseofulvin-producing fungus Xylaria cubensis strain G536.</title>
        <authorList>
            <person name="Mead M.E."/>
            <person name="Raja H.A."/>
            <person name="Steenwyk J.L."/>
            <person name="Knowles S.L."/>
            <person name="Oberlies N.H."/>
            <person name="Rokas A."/>
        </authorList>
    </citation>
    <scope>NUCLEOTIDE SEQUENCE [LARGE SCALE GENOMIC DNA]</scope>
    <source>
        <strain evidence="12">G536</strain>
    </source>
</reference>
<dbReference type="Gene3D" id="1.50.40.10">
    <property type="entry name" value="Mitochondrial carrier domain"/>
    <property type="match status" value="1"/>
</dbReference>
<dbReference type="Pfam" id="PF13637">
    <property type="entry name" value="Ank_4"/>
    <property type="match status" value="1"/>
</dbReference>
<proteinExistence type="predicted"/>
<dbReference type="InterPro" id="IPR002110">
    <property type="entry name" value="Ankyrin_rpt"/>
</dbReference>
<gene>
    <name evidence="11" type="ORF">FHL15_003453</name>
</gene>
<dbReference type="SUPFAM" id="SSF103506">
    <property type="entry name" value="Mitochondrial carrier"/>
    <property type="match status" value="1"/>
</dbReference>
<dbReference type="GO" id="GO:0016020">
    <property type="term" value="C:membrane"/>
    <property type="evidence" value="ECO:0007669"/>
    <property type="project" value="UniProtKB-SubCell"/>
</dbReference>
<keyword evidence="12" id="KW-1185">Reference proteome</keyword>
<evidence type="ECO:0000256" key="9">
    <source>
        <dbReference type="SAM" id="MobiDB-lite"/>
    </source>
</evidence>
<feature type="compositionally biased region" description="Basic and acidic residues" evidence="9">
    <location>
        <begin position="1853"/>
        <end position="1865"/>
    </location>
</feature>
<evidence type="ECO:0000256" key="6">
    <source>
        <dbReference type="ARBA" id="ARBA00023136"/>
    </source>
</evidence>
<evidence type="ECO:0000313" key="11">
    <source>
        <dbReference type="EMBL" id="TRX95495.1"/>
    </source>
</evidence>
<dbReference type="InterPro" id="IPR000210">
    <property type="entry name" value="BTB/POZ_dom"/>
</dbReference>
<dbReference type="Gene3D" id="3.30.710.10">
    <property type="entry name" value="Potassium Channel Kv1.1, Chain A"/>
    <property type="match status" value="1"/>
</dbReference>
<dbReference type="PANTHER" id="PTHR22872">
    <property type="entry name" value="BTK-BINDING PROTEIN-RELATED"/>
    <property type="match status" value="1"/>
</dbReference>
<dbReference type="SMART" id="SM00225">
    <property type="entry name" value="BTB"/>
    <property type="match status" value="1"/>
</dbReference>
<dbReference type="Gene3D" id="2.130.10.30">
    <property type="entry name" value="Regulator of chromosome condensation 1/beta-lactamase-inhibitor protein II"/>
    <property type="match status" value="1"/>
</dbReference>
<feature type="repeat" description="Solcar" evidence="8">
    <location>
        <begin position="221"/>
        <end position="311"/>
    </location>
</feature>
<dbReference type="SMART" id="SM00248">
    <property type="entry name" value="ANK"/>
    <property type="match status" value="2"/>
</dbReference>
<feature type="repeat" description="RCC1" evidence="7">
    <location>
        <begin position="754"/>
        <end position="814"/>
    </location>
</feature>
<dbReference type="InterPro" id="IPR018108">
    <property type="entry name" value="MCP_transmembrane"/>
</dbReference>
<dbReference type="SUPFAM" id="SSF48403">
    <property type="entry name" value="Ankyrin repeat"/>
    <property type="match status" value="1"/>
</dbReference>
<feature type="compositionally biased region" description="Gly residues" evidence="9">
    <location>
        <begin position="1922"/>
        <end position="1931"/>
    </location>
</feature>
<feature type="compositionally biased region" description="Low complexity" evidence="9">
    <location>
        <begin position="1802"/>
        <end position="1815"/>
    </location>
</feature>
<dbReference type="Proteomes" id="UP000319160">
    <property type="component" value="Unassembled WGS sequence"/>
</dbReference>
<protein>
    <recommendedName>
        <fullName evidence="10">BTB domain-containing protein</fullName>
    </recommendedName>
</protein>
<dbReference type="InterPro" id="IPR036770">
    <property type="entry name" value="Ankyrin_rpt-contain_sf"/>
</dbReference>
<dbReference type="PROSITE" id="PS50920">
    <property type="entry name" value="SOLCAR"/>
    <property type="match status" value="3"/>
</dbReference>
<feature type="compositionally biased region" description="Basic residues" evidence="9">
    <location>
        <begin position="1945"/>
        <end position="1954"/>
    </location>
</feature>
<dbReference type="InterPro" id="IPR000408">
    <property type="entry name" value="Reg_chr_condens"/>
</dbReference>
<dbReference type="PROSITE" id="PS50012">
    <property type="entry name" value="RCC1_3"/>
    <property type="match status" value="2"/>
</dbReference>
<feature type="compositionally biased region" description="Low complexity" evidence="9">
    <location>
        <begin position="1601"/>
        <end position="1613"/>
    </location>
</feature>
<name>A0A553I5M0_9PEZI</name>
<dbReference type="EMBL" id="VFLP01000015">
    <property type="protein sequence ID" value="TRX95495.1"/>
    <property type="molecule type" value="Genomic_DNA"/>
</dbReference>
<keyword evidence="4" id="KW-0496">Mitochondrion</keyword>
<feature type="compositionally biased region" description="Basic and acidic residues" evidence="9">
    <location>
        <begin position="1640"/>
        <end position="1650"/>
    </location>
</feature>